<gene>
    <name evidence="2" type="ORF">TCLT_LOCUS5369</name>
</gene>
<evidence type="ECO:0000313" key="2">
    <source>
        <dbReference type="EMBL" id="VDN02604.1"/>
    </source>
</evidence>
<reference evidence="4" key="1">
    <citation type="submission" date="2017-02" db="UniProtKB">
        <authorList>
            <consortium name="WormBaseParasite"/>
        </authorList>
    </citation>
    <scope>IDENTIFICATION</scope>
</reference>
<sequence>MASIEPIKDKNENYDGNKVTGLPAVKHEEPSMAKPELVQQKLNMKTDVILRVVPPFQSENVSSESLPNELDPADRGIDTNEKSSLLRDFPCKFEYTQWSSCSATCYNGVNLPRKSRTVIKDSIIRSRGKYEPCPPDLIHKVDVAPCNTYKCPVLLSSFPFRKECYFHSKVNGTENSCYQIRDVPLEDTLIMIDADLIKQCYSCSDDVLEI</sequence>
<dbReference type="InterPro" id="IPR036383">
    <property type="entry name" value="TSP1_rpt_sf"/>
</dbReference>
<protein>
    <submittedName>
        <fullName evidence="4">TSP1_CCN domain-containing protein</fullName>
    </submittedName>
</protein>
<name>A0A0N5CY72_THECL</name>
<dbReference type="Gene3D" id="2.20.100.10">
    <property type="entry name" value="Thrombospondin type-1 (TSP1) repeat"/>
    <property type="match status" value="1"/>
</dbReference>
<feature type="region of interest" description="Disordered" evidence="1">
    <location>
        <begin position="1"/>
        <end position="32"/>
    </location>
</feature>
<evidence type="ECO:0000313" key="3">
    <source>
        <dbReference type="Proteomes" id="UP000276776"/>
    </source>
</evidence>
<evidence type="ECO:0000313" key="4">
    <source>
        <dbReference type="WBParaSite" id="TCLT_0000538001-mRNA-1"/>
    </source>
</evidence>
<dbReference type="AlphaFoldDB" id="A0A0N5CY72"/>
<accession>A0A0N5CY72</accession>
<dbReference type="WBParaSite" id="TCLT_0000538001-mRNA-1">
    <property type="protein sequence ID" value="TCLT_0000538001-mRNA-1"/>
    <property type="gene ID" value="TCLT_0000538001"/>
</dbReference>
<reference evidence="2 3" key="2">
    <citation type="submission" date="2018-11" db="EMBL/GenBank/DDBJ databases">
        <authorList>
            <consortium name="Pathogen Informatics"/>
        </authorList>
    </citation>
    <scope>NUCLEOTIDE SEQUENCE [LARGE SCALE GENOMIC DNA]</scope>
</reference>
<dbReference type="OrthoDB" id="5875228at2759"/>
<feature type="compositionally biased region" description="Basic and acidic residues" evidence="1">
    <location>
        <begin position="1"/>
        <end position="15"/>
    </location>
</feature>
<organism evidence="4">
    <name type="scientific">Thelazia callipaeda</name>
    <name type="common">Oriental eyeworm</name>
    <name type="synonym">Parasitic nematode</name>
    <dbReference type="NCBI Taxonomy" id="103827"/>
    <lineage>
        <taxon>Eukaryota</taxon>
        <taxon>Metazoa</taxon>
        <taxon>Ecdysozoa</taxon>
        <taxon>Nematoda</taxon>
        <taxon>Chromadorea</taxon>
        <taxon>Rhabditida</taxon>
        <taxon>Spirurina</taxon>
        <taxon>Spiruromorpha</taxon>
        <taxon>Thelazioidea</taxon>
        <taxon>Thelaziidae</taxon>
        <taxon>Thelazia</taxon>
    </lineage>
</organism>
<dbReference type="Proteomes" id="UP000276776">
    <property type="component" value="Unassembled WGS sequence"/>
</dbReference>
<proteinExistence type="predicted"/>
<dbReference type="EMBL" id="UYYF01004335">
    <property type="protein sequence ID" value="VDN02604.1"/>
    <property type="molecule type" value="Genomic_DNA"/>
</dbReference>
<evidence type="ECO:0000256" key="1">
    <source>
        <dbReference type="SAM" id="MobiDB-lite"/>
    </source>
</evidence>
<keyword evidence="3" id="KW-1185">Reference proteome</keyword>